<dbReference type="AlphaFoldDB" id="A0A182FLD9"/>
<dbReference type="Gene3D" id="2.30.29.30">
    <property type="entry name" value="Pleckstrin-homology domain (PH domain)/Phosphotyrosine-binding domain (PTB)"/>
    <property type="match status" value="1"/>
</dbReference>
<sequence>MNLSPNRILLFCNLIVSLDGMKIESTTSKLSSMSNFAIDTISYGVQDLVYSRVLAMIVMKENCNLKEKNPFDVHAHRMTAERWQGS</sequence>
<evidence type="ECO:0000313" key="1">
    <source>
        <dbReference type="EnsemblMetazoa" id="AALB007348-PA"/>
    </source>
</evidence>
<accession>A0A182FLD9</accession>
<name>A0A182FLD9_ANOAL</name>
<keyword evidence="2" id="KW-1185">Reference proteome</keyword>
<reference evidence="1" key="2">
    <citation type="submission" date="2022-08" db="UniProtKB">
        <authorList>
            <consortium name="EnsemblMetazoa"/>
        </authorList>
    </citation>
    <scope>IDENTIFICATION</scope>
    <source>
        <strain evidence="1">STECLA/ALBI9_A</strain>
    </source>
</reference>
<evidence type="ECO:0000313" key="2">
    <source>
        <dbReference type="Proteomes" id="UP000069272"/>
    </source>
</evidence>
<reference evidence="1 2" key="1">
    <citation type="journal article" date="2017" name="G3 (Bethesda)">
        <title>The Physical Genome Mapping of Anopheles albimanus Corrected Scaffold Misassemblies and Identified Interarm Rearrangements in Genus Anopheles.</title>
        <authorList>
            <person name="Artemov G.N."/>
            <person name="Peery A.N."/>
            <person name="Jiang X."/>
            <person name="Tu Z."/>
            <person name="Stegniy V.N."/>
            <person name="Sharakhova M.V."/>
            <person name="Sharakhov I.V."/>
        </authorList>
    </citation>
    <scope>NUCLEOTIDE SEQUENCE [LARGE SCALE GENOMIC DNA]</scope>
    <source>
        <strain evidence="1 2">ALBI9_A</strain>
    </source>
</reference>
<dbReference type="VEuPathDB" id="VectorBase:AALB007348"/>
<dbReference type="SUPFAM" id="SSF50729">
    <property type="entry name" value="PH domain-like"/>
    <property type="match status" value="1"/>
</dbReference>
<dbReference type="EnsemblMetazoa" id="AALB007348-RA">
    <property type="protein sequence ID" value="AALB007348-PA"/>
    <property type="gene ID" value="AALB007348"/>
</dbReference>
<dbReference type="InterPro" id="IPR011993">
    <property type="entry name" value="PH-like_dom_sf"/>
</dbReference>
<protein>
    <submittedName>
        <fullName evidence="1">Uncharacterized protein</fullName>
    </submittedName>
</protein>
<organism evidence="1 2">
    <name type="scientific">Anopheles albimanus</name>
    <name type="common">New world malaria mosquito</name>
    <dbReference type="NCBI Taxonomy" id="7167"/>
    <lineage>
        <taxon>Eukaryota</taxon>
        <taxon>Metazoa</taxon>
        <taxon>Ecdysozoa</taxon>
        <taxon>Arthropoda</taxon>
        <taxon>Hexapoda</taxon>
        <taxon>Insecta</taxon>
        <taxon>Pterygota</taxon>
        <taxon>Neoptera</taxon>
        <taxon>Endopterygota</taxon>
        <taxon>Diptera</taxon>
        <taxon>Nematocera</taxon>
        <taxon>Culicoidea</taxon>
        <taxon>Culicidae</taxon>
        <taxon>Anophelinae</taxon>
        <taxon>Anopheles</taxon>
    </lineage>
</organism>
<dbReference type="VEuPathDB" id="VectorBase:AALB20_034915"/>
<proteinExistence type="predicted"/>
<dbReference type="STRING" id="7167.A0A182FLD9"/>
<dbReference type="Proteomes" id="UP000069272">
    <property type="component" value="Chromosome 3L"/>
</dbReference>